<dbReference type="Proteomes" id="UP000627253">
    <property type="component" value="Unassembled WGS sequence"/>
</dbReference>
<dbReference type="PRINTS" id="PR01217">
    <property type="entry name" value="PRICHEXTENSN"/>
</dbReference>
<dbReference type="GO" id="GO:0045202">
    <property type="term" value="C:synapse"/>
    <property type="evidence" value="ECO:0007669"/>
    <property type="project" value="UniProtKB-SubCell"/>
</dbReference>
<dbReference type="OrthoDB" id="1060785at2759"/>
<evidence type="ECO:0000256" key="14">
    <source>
        <dbReference type="RuleBase" id="RU367034"/>
    </source>
</evidence>
<comment type="subunit">
    <text evidence="14">Binds actin and the Arp2/3 complex.</text>
</comment>
<dbReference type="PROSITE" id="PS51082">
    <property type="entry name" value="WH2"/>
    <property type="match status" value="1"/>
</dbReference>
<feature type="compositionally biased region" description="Polar residues" evidence="15">
    <location>
        <begin position="297"/>
        <end position="313"/>
    </location>
</feature>
<evidence type="ECO:0000313" key="17">
    <source>
        <dbReference type="EMBL" id="NXX39384.1"/>
    </source>
</evidence>
<feature type="compositionally biased region" description="Pro residues" evidence="15">
    <location>
        <begin position="385"/>
        <end position="400"/>
    </location>
</feature>
<dbReference type="GO" id="GO:0030027">
    <property type="term" value="C:lamellipodium"/>
    <property type="evidence" value="ECO:0007669"/>
    <property type="project" value="TreeGrafter"/>
</dbReference>
<keyword evidence="8" id="KW-0770">Synapse</keyword>
<dbReference type="Pfam" id="PF02205">
    <property type="entry name" value="WH2"/>
    <property type="match status" value="1"/>
</dbReference>
<feature type="compositionally biased region" description="Basic and acidic residues" evidence="15">
    <location>
        <begin position="182"/>
        <end position="202"/>
    </location>
</feature>
<evidence type="ECO:0000256" key="5">
    <source>
        <dbReference type="ARBA" id="ARBA00022490"/>
    </source>
</evidence>
<feature type="region of interest" description="Disordered" evidence="15">
    <location>
        <begin position="273"/>
        <end position="488"/>
    </location>
</feature>
<keyword evidence="6" id="KW-0597">Phosphoprotein</keyword>
<evidence type="ECO:0000256" key="3">
    <source>
        <dbReference type="ARBA" id="ARBA00006993"/>
    </source>
</evidence>
<dbReference type="Gene3D" id="1.20.5.340">
    <property type="match status" value="1"/>
</dbReference>
<keyword evidence="4" id="KW-0488">Methylation</keyword>
<organism evidence="17 18">
    <name type="scientific">Tricholaema leucomelas</name>
    <name type="common">pied barbet</name>
    <dbReference type="NCBI Taxonomy" id="240729"/>
    <lineage>
        <taxon>Eukaryota</taxon>
        <taxon>Metazoa</taxon>
        <taxon>Chordata</taxon>
        <taxon>Craniata</taxon>
        <taxon>Vertebrata</taxon>
        <taxon>Euteleostomi</taxon>
        <taxon>Archelosauria</taxon>
        <taxon>Archosauria</taxon>
        <taxon>Dinosauria</taxon>
        <taxon>Saurischia</taxon>
        <taxon>Theropoda</taxon>
        <taxon>Coelurosauria</taxon>
        <taxon>Aves</taxon>
        <taxon>Neognathae</taxon>
        <taxon>Neoaves</taxon>
        <taxon>Telluraves</taxon>
        <taxon>Coraciimorphae</taxon>
        <taxon>Piciformes</taxon>
        <taxon>Lybiidae</taxon>
        <taxon>Tricholaema lacrymosa</taxon>
    </lineage>
</organism>
<keyword evidence="9 14" id="KW-0009">Actin-binding</keyword>
<dbReference type="EMBL" id="WAAF01002413">
    <property type="protein sequence ID" value="NXX39384.1"/>
    <property type="molecule type" value="Genomic_DNA"/>
</dbReference>
<evidence type="ECO:0000256" key="7">
    <source>
        <dbReference type="ARBA" id="ARBA00022949"/>
    </source>
</evidence>
<accession>A0A852IEV4</accession>
<evidence type="ECO:0000256" key="8">
    <source>
        <dbReference type="ARBA" id="ARBA00023018"/>
    </source>
</evidence>
<dbReference type="GO" id="GO:0030036">
    <property type="term" value="P:actin cytoskeleton organization"/>
    <property type="evidence" value="ECO:0007669"/>
    <property type="project" value="UniProtKB-UniRule"/>
</dbReference>
<comment type="caution">
    <text evidence="17">The sequence shown here is derived from an EMBL/GenBank/DDBJ whole genome shotgun (WGS) entry which is preliminary data.</text>
</comment>
<dbReference type="GO" id="GO:0071933">
    <property type="term" value="F:Arp2/3 complex binding"/>
    <property type="evidence" value="ECO:0007669"/>
    <property type="project" value="TreeGrafter"/>
</dbReference>
<evidence type="ECO:0000256" key="1">
    <source>
        <dbReference type="ARBA" id="ARBA00004245"/>
    </source>
</evidence>
<comment type="subcellular location">
    <subcellularLocation>
        <location evidence="2">Cell junction</location>
        <location evidence="2">Focal adhesion</location>
    </subcellularLocation>
    <subcellularLocation>
        <location evidence="1 14">Cytoplasm</location>
        <location evidence="1 14">Cytoskeleton</location>
    </subcellularLocation>
    <subcellularLocation>
        <location evidence="11">Synapse</location>
    </subcellularLocation>
</comment>
<evidence type="ECO:0000256" key="12">
    <source>
        <dbReference type="ARBA" id="ARBA00045579"/>
    </source>
</evidence>
<dbReference type="GO" id="GO:0005856">
    <property type="term" value="C:cytoskeleton"/>
    <property type="evidence" value="ECO:0007669"/>
    <property type="project" value="UniProtKB-SubCell"/>
</dbReference>
<feature type="non-terminal residue" evidence="17">
    <location>
        <position position="556"/>
    </location>
</feature>
<feature type="non-terminal residue" evidence="17">
    <location>
        <position position="1"/>
    </location>
</feature>
<dbReference type="InterPro" id="IPR028288">
    <property type="entry name" value="SCAR/WAVE_fam"/>
</dbReference>
<sequence>MPLVKRNIDPRHLCHTALPRGIKNELECVTNISLANIIRQLSSLSKYAEDIFGELFNEAHSFSFRVNSLQERVDRLSVSVTQLDPKEEELSLQDITMRKAFRSSTIQDQQLFDRKTLPIPLQETYDICEQPPPLNILTPYRDDGKEGLKFYTNPSYFFDLWKEKMLQDTEDKRKEKRKQKQKNLDRPHEPEKVPRAPHDRRREWQKLAQGPELAEDDANLLHKHIEVANGPASHFESRSQAYVDHMDGSYSLSALPYSQMSELLNRAEERVLVRPHEPPPPPPMHGAGEVKPVPPCVSSTTGLVENRPQSPATGRTPVFVSPTPPPPPPPPLPSALSTSSLRATMTSTPPPPVPPPPPPPTAALQAPAVPPPPAPLQIAPGVLHPAPPPIAPPLAQPSPPITRAAQVCETVPIHPVPPQAEVQGLPPPPPPPPLPPPGIRPSSPVTVAALSHPPPTTVVPGTHAPLMPPSPPSQVVAAPEPKRHPSTLPVISDARSVLLEAIRKGIQLRKVEEQREQEAKHERIENDVATILSRRIAVEYSDSEDDSEFDEVDWLE</sequence>
<reference evidence="17" key="1">
    <citation type="submission" date="2020-02" db="EMBL/GenBank/DDBJ databases">
        <title>Bird 10,000 Genomes (B10K) Project - Family phase.</title>
        <authorList>
            <person name="Zhang G."/>
        </authorList>
    </citation>
    <scope>NUCLEOTIDE SEQUENCE</scope>
    <source>
        <strain evidence="17">B10K-DU-002-37</strain>
        <tissue evidence="17">Muscle</tissue>
    </source>
</reference>
<evidence type="ECO:0000256" key="10">
    <source>
        <dbReference type="ARBA" id="ARBA00023212"/>
    </source>
</evidence>
<dbReference type="CDD" id="cd22071">
    <property type="entry name" value="WH2_WAVE-1"/>
    <property type="match status" value="1"/>
</dbReference>
<keyword evidence="7" id="KW-0965">Cell junction</keyword>
<feature type="domain" description="WH2" evidence="16">
    <location>
        <begin position="494"/>
        <end position="511"/>
    </location>
</feature>
<dbReference type="InterPro" id="IPR003124">
    <property type="entry name" value="WH2_dom"/>
</dbReference>
<evidence type="ECO:0000256" key="9">
    <source>
        <dbReference type="ARBA" id="ARBA00023203"/>
    </source>
</evidence>
<keyword evidence="5 14" id="KW-0963">Cytoplasm</keyword>
<dbReference type="GO" id="GO:2000601">
    <property type="term" value="P:positive regulation of Arp2/3 complex-mediated actin nucleation"/>
    <property type="evidence" value="ECO:0007669"/>
    <property type="project" value="TreeGrafter"/>
</dbReference>
<dbReference type="Gene3D" id="6.10.280.150">
    <property type="match status" value="2"/>
</dbReference>
<evidence type="ECO:0000256" key="4">
    <source>
        <dbReference type="ARBA" id="ARBA00022481"/>
    </source>
</evidence>
<dbReference type="GO" id="GO:0034237">
    <property type="term" value="F:protein kinase A regulatory subunit binding"/>
    <property type="evidence" value="ECO:0007669"/>
    <property type="project" value="TreeGrafter"/>
</dbReference>
<comment type="similarity">
    <text evidence="3 14">Belongs to the SCAR/WAVE family.</text>
</comment>
<evidence type="ECO:0000256" key="13">
    <source>
        <dbReference type="ARBA" id="ARBA00047054"/>
    </source>
</evidence>
<name>A0A852IEV4_9PICI</name>
<comment type="function">
    <text evidence="12">Downstream effector molecule involved in the transmission of signals from tyrosine kinase receptors and small GTPases to the actin cytoskeleton. Promotes formation of actin filaments. Part of the WAVE complex that regulates lamellipodia formation. The WAVE complex regulates actin filament reorganization via its interaction with the Arp2/3 complex. As component of the WAVE1 complex, required for BDNF-NTRK2 endocytic trafficking and signaling from early endosomes. Also involved in the regulation of mitochondrial dynamics.</text>
</comment>
<dbReference type="PANTHER" id="PTHR12902:SF8">
    <property type="entry name" value="ACTIN-BINDING PROTEIN WASF1"/>
    <property type="match status" value="1"/>
</dbReference>
<keyword evidence="10 14" id="KW-0206">Cytoskeleton</keyword>
<dbReference type="PANTHER" id="PTHR12902">
    <property type="entry name" value="WASP-1"/>
    <property type="match status" value="1"/>
</dbReference>
<feature type="region of interest" description="Disordered" evidence="15">
    <location>
        <begin position="170"/>
        <end position="202"/>
    </location>
</feature>
<protein>
    <recommendedName>
        <fullName evidence="14">Wiskott-Aldrich syndrome protein family member</fullName>
        <shortName evidence="14">WASP family protein member</shortName>
    </recommendedName>
</protein>
<feature type="compositionally biased region" description="Pro residues" evidence="15">
    <location>
        <begin position="348"/>
        <end position="361"/>
    </location>
</feature>
<evidence type="ECO:0000256" key="6">
    <source>
        <dbReference type="ARBA" id="ARBA00022553"/>
    </source>
</evidence>
<feature type="compositionally biased region" description="Pro residues" evidence="15">
    <location>
        <begin position="322"/>
        <end position="333"/>
    </location>
</feature>
<dbReference type="SMART" id="SM00246">
    <property type="entry name" value="WH2"/>
    <property type="match status" value="1"/>
</dbReference>
<dbReference type="FunFam" id="1.20.5.340:FF:000012">
    <property type="entry name" value="Wiskott-Aldrich syndrome protein family member 1"/>
    <property type="match status" value="1"/>
</dbReference>
<dbReference type="AlphaFoldDB" id="A0A852IEV4"/>
<dbReference type="GO" id="GO:0003779">
    <property type="term" value="F:actin binding"/>
    <property type="evidence" value="ECO:0007669"/>
    <property type="project" value="UniProtKB-UniRule"/>
</dbReference>
<feature type="compositionally biased region" description="Pro residues" evidence="15">
    <location>
        <begin position="425"/>
        <end position="439"/>
    </location>
</feature>
<evidence type="ECO:0000256" key="2">
    <source>
        <dbReference type="ARBA" id="ARBA00004246"/>
    </source>
</evidence>
<evidence type="ECO:0000259" key="16">
    <source>
        <dbReference type="PROSITE" id="PS51082"/>
    </source>
</evidence>
<evidence type="ECO:0000313" key="18">
    <source>
        <dbReference type="Proteomes" id="UP000627253"/>
    </source>
</evidence>
<dbReference type="GO" id="GO:0005925">
    <property type="term" value="C:focal adhesion"/>
    <property type="evidence" value="ECO:0007669"/>
    <property type="project" value="UniProtKB-SubCell"/>
</dbReference>
<feature type="compositionally biased region" description="Low complexity" evidence="15">
    <location>
        <begin position="334"/>
        <end position="347"/>
    </location>
</feature>
<proteinExistence type="inferred from homology"/>
<keyword evidence="18" id="KW-1185">Reference proteome</keyword>
<comment type="subunit">
    <text evidence="13">Component of the WAVE1 complex composed of ABI2, CYFIP1 or CYFIP2, BRK1, NCKAP1 and WASF1/WAVE1. Within the complex, a heterodimer containing NCKAP1 and CYFIP1 interacts with a heterotrimer formed by WAVE1, ABI2 and BRK1. CYFIP2 binds to activated RAC1 which causes the complex to dissociate, releasing activated WASF1. The complex can also be activated by NCK1. Binds actin and the Arp2/3 complex. Interacts with BAIAP2. Interacts with SHANK3; the interaction mediates the association of SHANK3 with the WAVE1 complex. Interacts with ABI1 (via N-terminus). Interacts with SORBS2; this interaction greatly enhances phosphorylation by ABL1 and dephosphorylation by PTPN12 and might mediate partial to focal adhesion sites.</text>
</comment>
<evidence type="ECO:0000256" key="15">
    <source>
        <dbReference type="SAM" id="MobiDB-lite"/>
    </source>
</evidence>
<gene>
    <name evidence="17" type="primary">Wasf1</name>
    <name evidence="17" type="ORF">TRILEU_R07786</name>
</gene>
<evidence type="ECO:0000256" key="11">
    <source>
        <dbReference type="ARBA" id="ARBA00034103"/>
    </source>
</evidence>
<dbReference type="GO" id="GO:0031209">
    <property type="term" value="C:SCAR complex"/>
    <property type="evidence" value="ECO:0007669"/>
    <property type="project" value="TreeGrafter"/>
</dbReference>